<proteinExistence type="predicted"/>
<dbReference type="EMBL" id="UINC01097816">
    <property type="protein sequence ID" value="SVC55844.1"/>
    <property type="molecule type" value="Genomic_DNA"/>
</dbReference>
<protein>
    <submittedName>
        <fullName evidence="1">Uncharacterized protein</fullName>
    </submittedName>
</protein>
<evidence type="ECO:0000313" key="1">
    <source>
        <dbReference type="EMBL" id="SVC55844.1"/>
    </source>
</evidence>
<feature type="non-terminal residue" evidence="1">
    <location>
        <position position="1"/>
    </location>
</feature>
<gene>
    <name evidence="1" type="ORF">METZ01_LOCUS308698</name>
</gene>
<accession>A0A382N3S8</accession>
<sequence>TKLDEILIRQNRESLAKACIAFLQHRVDLDLAGFENDIFSHSS</sequence>
<reference evidence="1" key="1">
    <citation type="submission" date="2018-05" db="EMBL/GenBank/DDBJ databases">
        <authorList>
            <person name="Lanie J.A."/>
            <person name="Ng W.-L."/>
            <person name="Kazmierczak K.M."/>
            <person name="Andrzejewski T.M."/>
            <person name="Davidsen T.M."/>
            <person name="Wayne K.J."/>
            <person name="Tettelin H."/>
            <person name="Glass J.I."/>
            <person name="Rusch D."/>
            <person name="Podicherti R."/>
            <person name="Tsui H.-C.T."/>
            <person name="Winkler M.E."/>
        </authorList>
    </citation>
    <scope>NUCLEOTIDE SEQUENCE</scope>
</reference>
<name>A0A382N3S8_9ZZZZ</name>
<organism evidence="1">
    <name type="scientific">marine metagenome</name>
    <dbReference type="NCBI Taxonomy" id="408172"/>
    <lineage>
        <taxon>unclassified sequences</taxon>
        <taxon>metagenomes</taxon>
        <taxon>ecological metagenomes</taxon>
    </lineage>
</organism>
<dbReference type="AlphaFoldDB" id="A0A382N3S8"/>